<accession>A0A498KXC8</accession>
<dbReference type="EMBL" id="RDFA01000003">
    <property type="protein sequence ID" value="RXK49505.1"/>
    <property type="molecule type" value="Genomic_DNA"/>
</dbReference>
<proteinExistence type="predicted"/>
<dbReference type="PROSITE" id="PS51257">
    <property type="entry name" value="PROKAR_LIPOPROTEIN"/>
    <property type="match status" value="1"/>
</dbReference>
<dbReference type="Proteomes" id="UP000289691">
    <property type="component" value="Unassembled WGS sequence"/>
</dbReference>
<keyword evidence="3" id="KW-1185">Reference proteome</keyword>
<name>A0A498KXC8_9EURY</name>
<evidence type="ECO:0000313" key="3">
    <source>
        <dbReference type="Proteomes" id="UP000289691"/>
    </source>
</evidence>
<evidence type="ECO:0000313" key="2">
    <source>
        <dbReference type="EMBL" id="RXK49505.1"/>
    </source>
</evidence>
<gene>
    <name evidence="2" type="ORF">EAF64_11405</name>
</gene>
<reference evidence="2 3" key="1">
    <citation type="submission" date="2019-01" db="EMBL/GenBank/DDBJ databases">
        <title>Halorientalis sp. F13-25 a new haloarchaeum isolated from hypersaline water.</title>
        <authorList>
            <person name="Ana D.-V."/>
            <person name="Cristina S.-P."/>
            <person name="Antonio V."/>
        </authorList>
    </citation>
    <scope>NUCLEOTIDE SEQUENCE [LARGE SCALE GENOMIC DNA]</scope>
    <source>
        <strain evidence="2 3">F13-25</strain>
    </source>
</reference>
<dbReference type="OrthoDB" id="240609at2157"/>
<feature type="compositionally biased region" description="Acidic residues" evidence="1">
    <location>
        <begin position="36"/>
        <end position="47"/>
    </location>
</feature>
<comment type="caution">
    <text evidence="2">The sequence shown here is derived from an EMBL/GenBank/DDBJ whole genome shotgun (WGS) entry which is preliminary data.</text>
</comment>
<protein>
    <submittedName>
        <fullName evidence="2">Uncharacterized protein</fullName>
    </submittedName>
</protein>
<feature type="region of interest" description="Disordered" evidence="1">
    <location>
        <begin position="26"/>
        <end position="57"/>
    </location>
</feature>
<dbReference type="RefSeq" id="WP_129069101.1">
    <property type="nucleotide sequence ID" value="NZ_RDFA01000003.1"/>
</dbReference>
<sequence>MPSIGNRQVVVAILLAVTMVLSGCSGGGGPATTAAPDDEPTDDEPTDAPEMTAGAETTASVEGEADIPVVNYQWQEGESYTYESEAAQGSNSEYSWTVTDVSDGQVTAELTSSFGGQTQTSTLTGPQGDIFNSSSQNAQAFTFVLMQIPQLLVQGQELSEGNSWTVSSSEFETGGLQQQTPRQIDVRVTGTSQVSGTQCHDIEATGGNQTISGCVNEDWPFALSGTFELQTRTTGDGGTETTTRTSSFVLVDYDRP</sequence>
<dbReference type="AlphaFoldDB" id="A0A498KXC8"/>
<evidence type="ECO:0000256" key="1">
    <source>
        <dbReference type="SAM" id="MobiDB-lite"/>
    </source>
</evidence>
<organism evidence="2 3">
    <name type="scientific">Halorientalis pallida</name>
    <dbReference type="NCBI Taxonomy" id="2479928"/>
    <lineage>
        <taxon>Archaea</taxon>
        <taxon>Methanobacteriati</taxon>
        <taxon>Methanobacteriota</taxon>
        <taxon>Stenosarchaea group</taxon>
        <taxon>Halobacteria</taxon>
        <taxon>Halobacteriales</taxon>
        <taxon>Haloarculaceae</taxon>
        <taxon>Halorientalis</taxon>
    </lineage>
</organism>